<protein>
    <submittedName>
        <fullName evidence="1">Uncharacterized protein</fullName>
    </submittedName>
</protein>
<reference evidence="1 2" key="1">
    <citation type="submission" date="2020-10" db="EMBL/GenBank/DDBJ databases">
        <title>Identification of Nocardia species via Next-generation sequencing and recognition of intraspecies genetic diversity.</title>
        <authorList>
            <person name="Li P."/>
            <person name="Li P."/>
            <person name="Lu B."/>
        </authorList>
    </citation>
    <scope>NUCLEOTIDE SEQUENCE [LARGE SCALE GENOMIC DNA]</scope>
    <source>
        <strain evidence="1 2">N-11</strain>
    </source>
</reference>
<evidence type="ECO:0000313" key="1">
    <source>
        <dbReference type="EMBL" id="MBF6225777.1"/>
    </source>
</evidence>
<dbReference type="RefSeq" id="WP_195032983.1">
    <property type="nucleotide sequence ID" value="NZ_JADLRE010000007.1"/>
</dbReference>
<name>A0ABS0C5Y3_9NOCA</name>
<proteinExistence type="predicted"/>
<evidence type="ECO:0000313" key="2">
    <source>
        <dbReference type="Proteomes" id="UP000807309"/>
    </source>
</evidence>
<comment type="caution">
    <text evidence="1">The sequence shown here is derived from an EMBL/GenBank/DDBJ whole genome shotgun (WGS) entry which is preliminary data.</text>
</comment>
<sequence>MLRELPAHRERWSLVGYLRRDISGVSQTWDEIQLRSLAERLGYELAKTVVFGPETDSPLSRLLNVVRRVDVDAVIVPGARHFGVEVPPELVKVVDVITVDPTKTYARWAPGCSDGRMFSPAEHDAWIRSLGR</sequence>
<accession>A0ABS0C5Y3</accession>
<dbReference type="EMBL" id="JADLRE010000007">
    <property type="protein sequence ID" value="MBF6225777.1"/>
    <property type="molecule type" value="Genomic_DNA"/>
</dbReference>
<organism evidence="1 2">
    <name type="scientific">Nocardia abscessus</name>
    <dbReference type="NCBI Taxonomy" id="120957"/>
    <lineage>
        <taxon>Bacteria</taxon>
        <taxon>Bacillati</taxon>
        <taxon>Actinomycetota</taxon>
        <taxon>Actinomycetes</taxon>
        <taxon>Mycobacteriales</taxon>
        <taxon>Nocardiaceae</taxon>
        <taxon>Nocardia</taxon>
    </lineage>
</organism>
<dbReference type="Proteomes" id="UP000807309">
    <property type="component" value="Unassembled WGS sequence"/>
</dbReference>
<gene>
    <name evidence="1" type="ORF">IU470_11765</name>
</gene>
<keyword evidence="2" id="KW-1185">Reference proteome</keyword>